<feature type="active site" evidence="5">
    <location>
        <position position="446"/>
    </location>
</feature>
<dbReference type="PROSITE" id="PS00676">
    <property type="entry name" value="SIGMA54_INTERACT_2"/>
    <property type="match status" value="1"/>
</dbReference>
<dbReference type="GO" id="GO:0004176">
    <property type="term" value="F:ATP-dependent peptidase activity"/>
    <property type="evidence" value="ECO:0007669"/>
    <property type="project" value="UniProtKB-UniRule"/>
</dbReference>
<comment type="subunit">
    <text evidence="4">Homohexamer. Organized in a ring with a central cavity.</text>
</comment>
<proteinExistence type="inferred from homology"/>
<name>A0A2K8N6V8_9BACL</name>
<dbReference type="EC" id="3.4.21.53" evidence="5"/>
<dbReference type="RefSeq" id="WP_100667154.1">
    <property type="nucleotide sequence ID" value="NZ_CP024955.1"/>
</dbReference>
<comment type="catalytic activity">
    <reaction evidence="5">
        <text>Hydrolysis of proteins in presence of ATP.</text>
        <dbReference type="EC" id="3.4.21.53"/>
    </reaction>
</comment>
<reference evidence="9" key="1">
    <citation type="submission" date="2017-11" db="EMBL/GenBank/DDBJ databases">
        <title>Complete Genome Sequence of Kyrpidia sp. Strain EA-1, a thermophilic, hydrogen-oxidizing Bacterium, isolated from the Azores.</title>
        <authorList>
            <person name="Reiner J.E."/>
            <person name="Lapp C.J."/>
            <person name="Bunk B."/>
            <person name="Gescher J."/>
        </authorList>
    </citation>
    <scope>NUCLEOTIDE SEQUENCE [LARGE SCALE GENOMIC DNA]</scope>
    <source>
        <strain evidence="9">EA-1</strain>
    </source>
</reference>
<dbReference type="OrthoDB" id="2318150at2"/>
<dbReference type="Gene3D" id="3.30.230.10">
    <property type="match status" value="1"/>
</dbReference>
<evidence type="ECO:0000256" key="2">
    <source>
        <dbReference type="ARBA" id="ARBA00022801"/>
    </source>
</evidence>
<evidence type="ECO:0000256" key="3">
    <source>
        <dbReference type="ARBA" id="ARBA00022825"/>
    </source>
</evidence>
<evidence type="ECO:0000313" key="8">
    <source>
        <dbReference type="EMBL" id="ATY84330.1"/>
    </source>
</evidence>
<dbReference type="InterPro" id="IPR008268">
    <property type="entry name" value="Peptidase_S16_AS"/>
</dbReference>
<dbReference type="SUPFAM" id="SSF54211">
    <property type="entry name" value="Ribosomal protein S5 domain 2-like"/>
    <property type="match status" value="1"/>
</dbReference>
<dbReference type="InterPro" id="IPR020568">
    <property type="entry name" value="Ribosomal_Su5_D2-typ_SF"/>
</dbReference>
<dbReference type="GO" id="GO:0006508">
    <property type="term" value="P:proteolysis"/>
    <property type="evidence" value="ECO:0007669"/>
    <property type="project" value="UniProtKB-KW"/>
</dbReference>
<gene>
    <name evidence="8" type="primary">lonB</name>
    <name evidence="8" type="ORF">CVV65_04685</name>
</gene>
<dbReference type="InterPro" id="IPR025943">
    <property type="entry name" value="Sigma_54_int_dom_ATP-bd_2"/>
</dbReference>
<dbReference type="PANTHER" id="PTHR10046">
    <property type="entry name" value="ATP DEPENDENT LON PROTEASE FAMILY MEMBER"/>
    <property type="match status" value="1"/>
</dbReference>
<dbReference type="PROSITE" id="PS51786">
    <property type="entry name" value="LON_PROTEOLYTIC"/>
    <property type="match status" value="1"/>
</dbReference>
<feature type="domain" description="Lon proteolytic" evidence="7">
    <location>
        <begin position="350"/>
        <end position="536"/>
    </location>
</feature>
<dbReference type="InterPro" id="IPR014721">
    <property type="entry name" value="Ribsml_uS5_D2-typ_fold_subgr"/>
</dbReference>
<protein>
    <recommendedName>
        <fullName evidence="5">endopeptidase La</fullName>
        <ecNumber evidence="5">3.4.21.53</ecNumber>
    </recommendedName>
</protein>
<dbReference type="CDD" id="cd00009">
    <property type="entry name" value="AAA"/>
    <property type="match status" value="1"/>
</dbReference>
<keyword evidence="3 5" id="KW-0720">Serine protease</keyword>
<dbReference type="GO" id="GO:0006355">
    <property type="term" value="P:regulation of DNA-templated transcription"/>
    <property type="evidence" value="ECO:0007669"/>
    <property type="project" value="InterPro"/>
</dbReference>
<dbReference type="SUPFAM" id="SSF52540">
    <property type="entry name" value="P-loop containing nucleoside triphosphate hydrolases"/>
    <property type="match status" value="1"/>
</dbReference>
<dbReference type="InterPro" id="IPR000523">
    <property type="entry name" value="Mg_chelatse_chII-like_cat_dom"/>
</dbReference>
<dbReference type="GO" id="GO:0005524">
    <property type="term" value="F:ATP binding"/>
    <property type="evidence" value="ECO:0007669"/>
    <property type="project" value="InterPro"/>
</dbReference>
<dbReference type="InterPro" id="IPR008269">
    <property type="entry name" value="Lon_proteolytic"/>
</dbReference>
<dbReference type="AlphaFoldDB" id="A0A2K8N6V8"/>
<evidence type="ECO:0000313" key="9">
    <source>
        <dbReference type="Proteomes" id="UP000231932"/>
    </source>
</evidence>
<accession>A0A2K8N6V8</accession>
<dbReference type="InterPro" id="IPR027065">
    <property type="entry name" value="Lon_Prtase"/>
</dbReference>
<keyword evidence="2 5" id="KW-0378">Hydrolase</keyword>
<evidence type="ECO:0000256" key="4">
    <source>
        <dbReference type="ARBA" id="ARBA00026070"/>
    </source>
</evidence>
<dbReference type="CDD" id="cd18139">
    <property type="entry name" value="HLD_clamp_RarA"/>
    <property type="match status" value="1"/>
</dbReference>
<dbReference type="InterPro" id="IPR003593">
    <property type="entry name" value="AAA+_ATPase"/>
</dbReference>
<dbReference type="Pfam" id="PF01078">
    <property type="entry name" value="Mg_chelatase"/>
    <property type="match status" value="1"/>
</dbReference>
<keyword evidence="9" id="KW-1185">Reference proteome</keyword>
<evidence type="ECO:0000259" key="6">
    <source>
        <dbReference type="PROSITE" id="PS50045"/>
    </source>
</evidence>
<feature type="domain" description="Sigma-54 factor interaction" evidence="6">
    <location>
        <begin position="94"/>
        <end position="279"/>
    </location>
</feature>
<organism evidence="8 9">
    <name type="scientific">Kyrpidia spormannii</name>
    <dbReference type="NCBI Taxonomy" id="2055160"/>
    <lineage>
        <taxon>Bacteria</taxon>
        <taxon>Bacillati</taxon>
        <taxon>Bacillota</taxon>
        <taxon>Bacilli</taxon>
        <taxon>Bacillales</taxon>
        <taxon>Alicyclobacillaceae</taxon>
        <taxon>Kyrpidia</taxon>
    </lineage>
</organism>
<evidence type="ECO:0000256" key="1">
    <source>
        <dbReference type="ARBA" id="ARBA00022670"/>
    </source>
</evidence>
<dbReference type="GO" id="GO:0004252">
    <property type="term" value="F:serine-type endopeptidase activity"/>
    <property type="evidence" value="ECO:0007669"/>
    <property type="project" value="UniProtKB-UniRule"/>
</dbReference>
<dbReference type="InterPro" id="IPR002078">
    <property type="entry name" value="Sigma_54_int"/>
</dbReference>
<feature type="active site" evidence="5">
    <location>
        <position position="489"/>
    </location>
</feature>
<dbReference type="Gene3D" id="3.40.50.300">
    <property type="entry name" value="P-loop containing nucleotide triphosphate hydrolases"/>
    <property type="match status" value="2"/>
</dbReference>
<evidence type="ECO:0000259" key="7">
    <source>
        <dbReference type="PROSITE" id="PS51786"/>
    </source>
</evidence>
<dbReference type="EMBL" id="CP024955">
    <property type="protein sequence ID" value="ATY84330.1"/>
    <property type="molecule type" value="Genomic_DNA"/>
</dbReference>
<dbReference type="SMART" id="SM00382">
    <property type="entry name" value="AAA"/>
    <property type="match status" value="1"/>
</dbReference>
<dbReference type="Pfam" id="PF05362">
    <property type="entry name" value="Lon_C"/>
    <property type="match status" value="1"/>
</dbReference>
<dbReference type="KEGG" id="kyr:CVV65_04685"/>
<dbReference type="PROSITE" id="PS01046">
    <property type="entry name" value="LON_SER"/>
    <property type="match status" value="1"/>
</dbReference>
<dbReference type="PRINTS" id="PR00830">
    <property type="entry name" value="ENDOLAPTASE"/>
</dbReference>
<sequence>MGALLLATEVVFLVLAGFYIWNVMKSQSGGRTFGPFSVRDSRRDLDEWARKRETSLTEPLNERVRPQRFEDIVGQSEGIKALRAALCGPHPQHVILYGPPGVGKTAAARLVLEEAKENPKSPFGPEAPFIEVDATTVRFDERGIADPLIGSVHDPIYQGAGAMGAAGIPQPKPGAVTRAHGGILFIDEIGELHPIQMNKLLKVLEDRRVLLESAYYRPGDSAIPPHIHDLFQNGLPADFRLIGATTRPAHELPPALRSRCVEIYFRPLYPDELAQIAERAARRIGVEIPPEAVQAVAGYAGNGRDAVNLVQIAAGAVQNEGRDRVEPEDVEWVVQVAGYSPQPHHRVAGRPTVGLVHGLAVYGPNVGRVLPIEASALYRPGAGQIRVTGVIDEEEVSHGALRMKRRSAAQGSVENAETVLRRFGIALDDWSVHINIPGGVPADGPSAGLAIAMAMYSAIREIPVDGFLAVTGEISLSGSVKAVGGVPAKIEAARKAGARRVLIPDDNWSERWSCDPELEIIPVRDFGEALVYLKGTPLPTVPDLPAPAVAAAGSGLEADASL</sequence>
<dbReference type="InterPro" id="IPR014251">
    <property type="entry name" value="Spore_LonB"/>
</dbReference>
<evidence type="ECO:0000256" key="5">
    <source>
        <dbReference type="PROSITE-ProRule" id="PRU01122"/>
    </source>
</evidence>
<dbReference type="GO" id="GO:0030163">
    <property type="term" value="P:protein catabolic process"/>
    <property type="evidence" value="ECO:0007669"/>
    <property type="project" value="InterPro"/>
</dbReference>
<dbReference type="NCBIfam" id="TIGR02902">
    <property type="entry name" value="spore_lonB"/>
    <property type="match status" value="1"/>
</dbReference>
<keyword evidence="1 5" id="KW-0645">Protease</keyword>
<dbReference type="InterPro" id="IPR027417">
    <property type="entry name" value="P-loop_NTPase"/>
</dbReference>
<dbReference type="Proteomes" id="UP000231932">
    <property type="component" value="Chromosome"/>
</dbReference>
<dbReference type="PROSITE" id="PS50045">
    <property type="entry name" value="SIGMA54_INTERACT_4"/>
    <property type="match status" value="1"/>
</dbReference>
<comment type="similarity">
    <text evidence="5">Belongs to the peptidase S16 family.</text>
</comment>